<dbReference type="Proteomes" id="UP001161247">
    <property type="component" value="Chromosome 8"/>
</dbReference>
<evidence type="ECO:0000313" key="2">
    <source>
        <dbReference type="EMBL" id="CAI9116240.1"/>
    </source>
</evidence>
<name>A0AAV1E984_OLDCO</name>
<sequence>MESIIRSKSKTKNQQIFNTKHQIPPPRPRNLSMCKKHPKHQQSPGVCSVCLNEKLKKLSNSSSRRATAADDHQSSCSSSSLSSLSSSSHYSASASSNSSPLHHRHYRLDSEGRGFSMTLFKSGKNVLTKSRSVAFITRRRETAGREIDHEKKKGGFWSKLLLRPNRSKKINMDAGGLALSGTMNERRVTAEVH</sequence>
<dbReference type="PANTHER" id="PTHR34046">
    <property type="entry name" value="OS06G0218800 PROTEIN"/>
    <property type="match status" value="1"/>
</dbReference>
<feature type="compositionally biased region" description="Low complexity" evidence="1">
    <location>
        <begin position="74"/>
        <end position="99"/>
    </location>
</feature>
<reference evidence="2" key="1">
    <citation type="submission" date="2023-03" db="EMBL/GenBank/DDBJ databases">
        <authorList>
            <person name="Julca I."/>
        </authorList>
    </citation>
    <scope>NUCLEOTIDE SEQUENCE</scope>
</reference>
<protein>
    <submittedName>
        <fullName evidence="2">OLC1v1017336C1</fullName>
    </submittedName>
</protein>
<dbReference type="AlphaFoldDB" id="A0AAV1E984"/>
<evidence type="ECO:0000256" key="1">
    <source>
        <dbReference type="SAM" id="MobiDB-lite"/>
    </source>
</evidence>
<dbReference type="EMBL" id="OX459125">
    <property type="protein sequence ID" value="CAI9116240.1"/>
    <property type="molecule type" value="Genomic_DNA"/>
</dbReference>
<keyword evidence="3" id="KW-1185">Reference proteome</keyword>
<organism evidence="2 3">
    <name type="scientific">Oldenlandia corymbosa var. corymbosa</name>
    <dbReference type="NCBI Taxonomy" id="529605"/>
    <lineage>
        <taxon>Eukaryota</taxon>
        <taxon>Viridiplantae</taxon>
        <taxon>Streptophyta</taxon>
        <taxon>Embryophyta</taxon>
        <taxon>Tracheophyta</taxon>
        <taxon>Spermatophyta</taxon>
        <taxon>Magnoliopsida</taxon>
        <taxon>eudicotyledons</taxon>
        <taxon>Gunneridae</taxon>
        <taxon>Pentapetalae</taxon>
        <taxon>asterids</taxon>
        <taxon>lamiids</taxon>
        <taxon>Gentianales</taxon>
        <taxon>Rubiaceae</taxon>
        <taxon>Rubioideae</taxon>
        <taxon>Spermacoceae</taxon>
        <taxon>Hedyotis-Oldenlandia complex</taxon>
        <taxon>Oldenlandia</taxon>
    </lineage>
</organism>
<dbReference type="Pfam" id="PF05340">
    <property type="entry name" value="DUF740"/>
    <property type="match status" value="1"/>
</dbReference>
<feature type="region of interest" description="Disordered" evidence="1">
    <location>
        <begin position="60"/>
        <end position="104"/>
    </location>
</feature>
<accession>A0AAV1E984</accession>
<feature type="compositionally biased region" description="Polar residues" evidence="1">
    <location>
        <begin position="12"/>
        <end position="21"/>
    </location>
</feature>
<proteinExistence type="predicted"/>
<dbReference type="PANTHER" id="PTHR34046:SF7">
    <property type="entry name" value="DUF740 FAMILY PROTEIN"/>
    <property type="match status" value="1"/>
</dbReference>
<dbReference type="InterPro" id="IPR008004">
    <property type="entry name" value="OCTOPUS-like"/>
</dbReference>
<evidence type="ECO:0000313" key="3">
    <source>
        <dbReference type="Proteomes" id="UP001161247"/>
    </source>
</evidence>
<gene>
    <name evidence="2" type="ORF">OLC1_LOCUS22594</name>
</gene>
<feature type="region of interest" description="Disordered" evidence="1">
    <location>
        <begin position="1"/>
        <end position="46"/>
    </location>
</feature>